<dbReference type="GO" id="GO:0046873">
    <property type="term" value="F:metal ion transmembrane transporter activity"/>
    <property type="evidence" value="ECO:0007669"/>
    <property type="project" value="InterPro"/>
</dbReference>
<evidence type="ECO:0000256" key="1">
    <source>
        <dbReference type="ARBA" id="ARBA00004141"/>
    </source>
</evidence>
<comment type="subcellular location">
    <subcellularLocation>
        <location evidence="1">Membrane</location>
        <topology evidence="1">Multi-pass membrane protein</topology>
    </subcellularLocation>
</comment>
<dbReference type="SUPFAM" id="SSF143865">
    <property type="entry name" value="CorA soluble domain-like"/>
    <property type="match status" value="1"/>
</dbReference>
<dbReference type="AlphaFoldDB" id="A0A239A9E3"/>
<dbReference type="Gene3D" id="1.20.58.340">
    <property type="entry name" value="Magnesium transport protein CorA, transmembrane region"/>
    <property type="match status" value="2"/>
</dbReference>
<comment type="similarity">
    <text evidence="2">Belongs to the CorA metal ion transporter (MIT) (TC 1.A.35) family.</text>
</comment>
<protein>
    <submittedName>
        <fullName evidence="7">Magnesium transporter</fullName>
    </submittedName>
</protein>
<name>A0A239A9E3_9BACT</name>
<organism evidence="7 8">
    <name type="scientific">Humidesulfovibrio mexicanus</name>
    <dbReference type="NCBI Taxonomy" id="147047"/>
    <lineage>
        <taxon>Bacteria</taxon>
        <taxon>Pseudomonadati</taxon>
        <taxon>Thermodesulfobacteriota</taxon>
        <taxon>Desulfovibrionia</taxon>
        <taxon>Desulfovibrionales</taxon>
        <taxon>Desulfovibrionaceae</taxon>
        <taxon>Humidesulfovibrio</taxon>
    </lineage>
</organism>
<dbReference type="PANTHER" id="PTHR47891">
    <property type="entry name" value="TRANSPORTER-RELATED"/>
    <property type="match status" value="1"/>
</dbReference>
<sequence length="320" mass="35243">MLHIHEKHPGCGHQALWIDLCEPGPDELARAAQLAGVDARLIEHALDQHECPRIEVDDEATLLILRAPFIETRGGPDREDHDQASPRHSTMPVGVVLSRRALVTIRCRHDAPLADILERIRAKDAAVRPEQLICALIKGAAMLFMLYLKDISARIQEVEQDLARSRSNDDLMVLLSLQKSVTYFHSALKTNDFIIDRLERKGLAVGAAGRLAFTEDEADVLDDALTDIRQGIYMCKIFNEVLGSISGVYSSIISNSVNHIMKVLTSITVVLMIPTLITSMYGMNVDLPLQGHESAFAFVAGGTAAVTTAIVLLLKRSRLL</sequence>
<keyword evidence="3 6" id="KW-0812">Transmembrane</keyword>
<evidence type="ECO:0000256" key="5">
    <source>
        <dbReference type="ARBA" id="ARBA00023136"/>
    </source>
</evidence>
<keyword evidence="4 6" id="KW-1133">Transmembrane helix</keyword>
<reference evidence="7 8" key="1">
    <citation type="submission" date="2017-06" db="EMBL/GenBank/DDBJ databases">
        <authorList>
            <person name="Kim H.J."/>
            <person name="Triplett B.A."/>
        </authorList>
    </citation>
    <scope>NUCLEOTIDE SEQUENCE [LARGE SCALE GENOMIC DNA]</scope>
    <source>
        <strain evidence="7 8">DSM 13116</strain>
    </source>
</reference>
<dbReference type="EMBL" id="FZOC01000003">
    <property type="protein sequence ID" value="SNR91961.1"/>
    <property type="molecule type" value="Genomic_DNA"/>
</dbReference>
<dbReference type="SUPFAM" id="SSF144083">
    <property type="entry name" value="Magnesium transport protein CorA, transmembrane region"/>
    <property type="match status" value="1"/>
</dbReference>
<dbReference type="InterPro" id="IPR045863">
    <property type="entry name" value="CorA_TM1_TM2"/>
</dbReference>
<dbReference type="InterPro" id="IPR047199">
    <property type="entry name" value="CorA-like"/>
</dbReference>
<dbReference type="GO" id="GO:0016020">
    <property type="term" value="C:membrane"/>
    <property type="evidence" value="ECO:0007669"/>
    <property type="project" value="UniProtKB-SubCell"/>
</dbReference>
<dbReference type="Gene3D" id="3.30.460.20">
    <property type="entry name" value="CorA soluble domain-like"/>
    <property type="match status" value="1"/>
</dbReference>
<dbReference type="RefSeq" id="WP_179216970.1">
    <property type="nucleotide sequence ID" value="NZ_FZOC01000003.1"/>
</dbReference>
<dbReference type="CDD" id="cd12827">
    <property type="entry name" value="EcCorA_ZntB-like_u2"/>
    <property type="match status" value="1"/>
</dbReference>
<keyword evidence="8" id="KW-1185">Reference proteome</keyword>
<feature type="transmembrane region" description="Helical" evidence="6">
    <location>
        <begin position="295"/>
        <end position="314"/>
    </location>
</feature>
<evidence type="ECO:0000313" key="8">
    <source>
        <dbReference type="Proteomes" id="UP000198324"/>
    </source>
</evidence>
<dbReference type="InterPro" id="IPR045861">
    <property type="entry name" value="CorA_cytoplasmic_dom"/>
</dbReference>
<evidence type="ECO:0000256" key="2">
    <source>
        <dbReference type="ARBA" id="ARBA00009765"/>
    </source>
</evidence>
<evidence type="ECO:0000256" key="4">
    <source>
        <dbReference type="ARBA" id="ARBA00022989"/>
    </source>
</evidence>
<accession>A0A239A9E3</accession>
<evidence type="ECO:0000256" key="3">
    <source>
        <dbReference type="ARBA" id="ARBA00022692"/>
    </source>
</evidence>
<dbReference type="InterPro" id="IPR002523">
    <property type="entry name" value="MgTranspt_CorA/ZnTranspt_ZntB"/>
</dbReference>
<dbReference type="PANTHER" id="PTHR47891:SF2">
    <property type="entry name" value="MAGNESIUM AND COBALT TRANSPORTER"/>
    <property type="match status" value="1"/>
</dbReference>
<proteinExistence type="inferred from homology"/>
<evidence type="ECO:0000313" key="7">
    <source>
        <dbReference type="EMBL" id="SNR91961.1"/>
    </source>
</evidence>
<dbReference type="Pfam" id="PF01544">
    <property type="entry name" value="CorA"/>
    <property type="match status" value="1"/>
</dbReference>
<dbReference type="Proteomes" id="UP000198324">
    <property type="component" value="Unassembled WGS sequence"/>
</dbReference>
<keyword evidence="5 6" id="KW-0472">Membrane</keyword>
<gene>
    <name evidence="7" type="ORF">SAMN04488503_1915</name>
</gene>
<feature type="transmembrane region" description="Helical" evidence="6">
    <location>
        <begin position="263"/>
        <end position="283"/>
    </location>
</feature>
<evidence type="ECO:0000256" key="6">
    <source>
        <dbReference type="SAM" id="Phobius"/>
    </source>
</evidence>